<accession>A0A975BNX3</accession>
<evidence type="ECO:0000313" key="2">
    <source>
        <dbReference type="Proteomes" id="UP000663722"/>
    </source>
</evidence>
<keyword evidence="2" id="KW-1185">Reference proteome</keyword>
<protein>
    <submittedName>
        <fullName evidence="1">Uncharacterized protein</fullName>
    </submittedName>
</protein>
<evidence type="ECO:0000313" key="1">
    <source>
        <dbReference type="EMBL" id="QTA88973.1"/>
    </source>
</evidence>
<dbReference type="Proteomes" id="UP000663722">
    <property type="component" value="Chromosome"/>
</dbReference>
<gene>
    <name evidence="1" type="ORF">dnm_050180</name>
</gene>
<dbReference type="AlphaFoldDB" id="A0A975BNX3"/>
<dbReference type="EMBL" id="CP061800">
    <property type="protein sequence ID" value="QTA88973.1"/>
    <property type="molecule type" value="Genomic_DNA"/>
</dbReference>
<sequence>MNWMKIYCNGLKQKAKIGKLKYKLRCVCMLKLLLDSDVTEFFPTDESINEALRFIIQAAKIPFSYGKELKSV</sequence>
<reference evidence="1" key="1">
    <citation type="journal article" date="2021" name="Microb. Physiol.">
        <title>Proteogenomic Insights into the Physiology of Marine, Sulfate-Reducing, Filamentous Desulfonema limicola and Desulfonema magnum.</title>
        <authorList>
            <person name="Schnaars V."/>
            <person name="Wohlbrand L."/>
            <person name="Scheve S."/>
            <person name="Hinrichs C."/>
            <person name="Reinhardt R."/>
            <person name="Rabus R."/>
        </authorList>
    </citation>
    <scope>NUCLEOTIDE SEQUENCE</scope>
    <source>
        <strain evidence="1">4be13</strain>
    </source>
</reference>
<dbReference type="KEGG" id="dmm:dnm_050180"/>
<organism evidence="1 2">
    <name type="scientific">Desulfonema magnum</name>
    <dbReference type="NCBI Taxonomy" id="45655"/>
    <lineage>
        <taxon>Bacteria</taxon>
        <taxon>Pseudomonadati</taxon>
        <taxon>Thermodesulfobacteriota</taxon>
        <taxon>Desulfobacteria</taxon>
        <taxon>Desulfobacterales</taxon>
        <taxon>Desulfococcaceae</taxon>
        <taxon>Desulfonema</taxon>
    </lineage>
</organism>
<name>A0A975BNX3_9BACT</name>
<proteinExistence type="predicted"/>